<sequence>MEVIVESGPTILQEIEVNIWDEFPIRERSLIILSLVLLLLGVIYISVGVALFQVPLAVLGLCLYTISIGLLLRSVILYNRFASNLLLYGKAGISLIERELLLHRQLSSSSVA</sequence>
<comment type="caution">
    <text evidence="2">The sequence shown here is derived from an EMBL/GenBank/DDBJ whole genome shotgun (WGS) entry which is preliminary data.</text>
</comment>
<evidence type="ECO:0000313" key="3">
    <source>
        <dbReference type="Proteomes" id="UP000016064"/>
    </source>
</evidence>
<name>A0ABN0MYQ9_9CHLA</name>
<keyword evidence="1" id="KW-1133">Transmembrane helix</keyword>
<dbReference type="RefSeq" id="WP_021119619.1">
    <property type="nucleotide sequence ID" value="NZ_APJW01000003.1"/>
</dbReference>
<evidence type="ECO:0000256" key="1">
    <source>
        <dbReference type="SAM" id="Phobius"/>
    </source>
</evidence>
<gene>
    <name evidence="2" type="ORF">H359_0795</name>
</gene>
<dbReference type="EMBL" id="APJW01000003">
    <property type="protein sequence ID" value="EQM62424.1"/>
    <property type="molecule type" value="Genomic_DNA"/>
</dbReference>
<feature type="transmembrane region" description="Helical" evidence="1">
    <location>
        <begin position="30"/>
        <end position="52"/>
    </location>
</feature>
<proteinExistence type="predicted"/>
<keyword evidence="3" id="KW-1185">Reference proteome</keyword>
<reference evidence="2 3" key="1">
    <citation type="submission" date="2013-07" db="EMBL/GenBank/DDBJ databases">
        <title>Isolation of a new Chlamydia species from the feral Sacred Ibis (Threskiornis aethiopicus): Chlamydia ibidis.</title>
        <authorList>
            <person name="Vorimore F."/>
            <person name="Hsia R.-C."/>
            <person name="Huot-Creasy H."/>
            <person name="Bastian S."/>
            <person name="Deruyter L."/>
            <person name="Passet A."/>
            <person name="Sachse K."/>
            <person name="Bavoil P."/>
            <person name="Myers G."/>
            <person name="Laroucau K."/>
        </authorList>
    </citation>
    <scope>NUCLEOTIDE SEQUENCE [LARGE SCALE GENOMIC DNA]</scope>
    <source>
        <strain evidence="2 3">10-1398/6</strain>
    </source>
</reference>
<keyword evidence="1" id="KW-0472">Membrane</keyword>
<protein>
    <submittedName>
        <fullName evidence="2">Transmembrane domain protein</fullName>
    </submittedName>
</protein>
<feature type="transmembrane region" description="Helical" evidence="1">
    <location>
        <begin position="58"/>
        <end position="78"/>
    </location>
</feature>
<keyword evidence="1 2" id="KW-0812">Transmembrane</keyword>
<accession>A0ABN0MYQ9</accession>
<dbReference type="Proteomes" id="UP000016064">
    <property type="component" value="Unassembled WGS sequence"/>
</dbReference>
<organism evidence="2 3">
    <name type="scientific">Chlamydia ibidis 10-1398/6</name>
    <dbReference type="NCBI Taxonomy" id="1046581"/>
    <lineage>
        <taxon>Bacteria</taxon>
        <taxon>Pseudomonadati</taxon>
        <taxon>Chlamydiota</taxon>
        <taxon>Chlamydiia</taxon>
        <taxon>Chlamydiales</taxon>
        <taxon>Chlamydiaceae</taxon>
        <taxon>Chlamydia/Chlamydophila group</taxon>
        <taxon>Chlamydia</taxon>
    </lineage>
</organism>
<evidence type="ECO:0000313" key="2">
    <source>
        <dbReference type="EMBL" id="EQM62424.1"/>
    </source>
</evidence>